<name>A0A5A8DLS0_CAFRO</name>
<evidence type="ECO:0000313" key="3">
    <source>
        <dbReference type="Proteomes" id="UP000324907"/>
    </source>
</evidence>
<evidence type="ECO:0000313" key="2">
    <source>
        <dbReference type="EMBL" id="KAA0164801.1"/>
    </source>
</evidence>
<sequence length="168" mass="17147">MRTSTVSTSAVDGEDAELVRIRNTDPGLVSLSASSTSANDVVPSGTVIAANAVTRDPMAASESDDVAESVSSDTLSVGLAIVMLGWVAGAALYGRDTAVGASAGPGCDDHTTPNSGRTMLSASTATPRRTVYTMLVPPDDSLARLAAAKIDPVDEWFAATTTPPPRRP</sequence>
<dbReference type="EMBL" id="VLTL01000052">
    <property type="protein sequence ID" value="KAA0164801.1"/>
    <property type="molecule type" value="Genomic_DNA"/>
</dbReference>
<comment type="caution">
    <text evidence="2">The sequence shown here is derived from an EMBL/GenBank/DDBJ whole genome shotgun (WGS) entry which is preliminary data.</text>
</comment>
<organism evidence="2 3">
    <name type="scientific">Cafeteria roenbergensis</name>
    <name type="common">Marine flagellate</name>
    <dbReference type="NCBI Taxonomy" id="33653"/>
    <lineage>
        <taxon>Eukaryota</taxon>
        <taxon>Sar</taxon>
        <taxon>Stramenopiles</taxon>
        <taxon>Bigyra</taxon>
        <taxon>Opalozoa</taxon>
        <taxon>Bicosoecida</taxon>
        <taxon>Cafeteriaceae</taxon>
        <taxon>Cafeteria</taxon>
    </lineage>
</organism>
<accession>A0A5A8DLS0</accession>
<feature type="compositionally biased region" description="Polar residues" evidence="1">
    <location>
        <begin position="112"/>
        <end position="123"/>
    </location>
</feature>
<feature type="region of interest" description="Disordered" evidence="1">
    <location>
        <begin position="103"/>
        <end position="123"/>
    </location>
</feature>
<protein>
    <submittedName>
        <fullName evidence="2">Uncharacterized protein</fullName>
    </submittedName>
</protein>
<evidence type="ECO:0000256" key="1">
    <source>
        <dbReference type="SAM" id="MobiDB-lite"/>
    </source>
</evidence>
<dbReference type="Proteomes" id="UP000324907">
    <property type="component" value="Unassembled WGS sequence"/>
</dbReference>
<dbReference type="AlphaFoldDB" id="A0A5A8DLS0"/>
<proteinExistence type="predicted"/>
<gene>
    <name evidence="2" type="ORF">FNF28_03688</name>
</gene>
<reference evidence="2 3" key="1">
    <citation type="submission" date="2019-07" db="EMBL/GenBank/DDBJ databases">
        <title>Genomes of Cafeteria roenbergensis.</title>
        <authorList>
            <person name="Fischer M.G."/>
            <person name="Hackl T."/>
            <person name="Roman M."/>
        </authorList>
    </citation>
    <scope>NUCLEOTIDE SEQUENCE [LARGE SCALE GENOMIC DNA]</scope>
    <source>
        <strain evidence="2 3">RCC970-E3</strain>
    </source>
</reference>